<dbReference type="Proteomes" id="UP000256763">
    <property type="component" value="Unassembled WGS sequence"/>
</dbReference>
<accession>A0A3E0WI69</accession>
<protein>
    <recommendedName>
        <fullName evidence="4">Toxic anion resistance protein</fullName>
    </recommendedName>
</protein>
<dbReference type="EMBL" id="NFZW01000048">
    <property type="protein sequence ID" value="RFA31565.1"/>
    <property type="molecule type" value="Genomic_DNA"/>
</dbReference>
<organism evidence="2 3">
    <name type="scientific">Alkalilimnicola ehrlichii</name>
    <dbReference type="NCBI Taxonomy" id="351052"/>
    <lineage>
        <taxon>Bacteria</taxon>
        <taxon>Pseudomonadati</taxon>
        <taxon>Pseudomonadota</taxon>
        <taxon>Gammaproteobacteria</taxon>
        <taxon>Chromatiales</taxon>
        <taxon>Ectothiorhodospiraceae</taxon>
        <taxon>Alkalilimnicola</taxon>
    </lineage>
</organism>
<dbReference type="AlphaFoldDB" id="A0A3E0WI69"/>
<evidence type="ECO:0000313" key="3">
    <source>
        <dbReference type="Proteomes" id="UP000256763"/>
    </source>
</evidence>
<evidence type="ECO:0008006" key="4">
    <source>
        <dbReference type="Google" id="ProtNLM"/>
    </source>
</evidence>
<dbReference type="PANTHER" id="PTHR38432">
    <property type="entry name" value="TELA-LIKE PROTEIN SAOUHSC_01408"/>
    <property type="match status" value="1"/>
</dbReference>
<comment type="similarity">
    <text evidence="1">Belongs to the TelA family.</text>
</comment>
<evidence type="ECO:0000256" key="1">
    <source>
        <dbReference type="ARBA" id="ARBA00005541"/>
    </source>
</evidence>
<keyword evidence="3" id="KW-1185">Reference proteome</keyword>
<reference evidence="3" key="1">
    <citation type="submission" date="2017-05" db="EMBL/GenBank/DDBJ databases">
        <authorList>
            <person name="Sharma S."/>
            <person name="Sidhu C."/>
            <person name="Pinnaka A.K."/>
        </authorList>
    </citation>
    <scope>NUCLEOTIDE SEQUENCE [LARGE SCALE GENOMIC DNA]</scope>
    <source>
        <strain evidence="3">AK93</strain>
    </source>
</reference>
<dbReference type="RefSeq" id="WP_116304306.1">
    <property type="nucleotide sequence ID" value="NZ_NFZV01000052.1"/>
</dbReference>
<proteinExistence type="inferred from homology"/>
<name>A0A3E0WI69_9GAMM</name>
<dbReference type="InterPro" id="IPR008863">
    <property type="entry name" value="Toxic_anion-R_TelA"/>
</dbReference>
<dbReference type="Pfam" id="PF05816">
    <property type="entry name" value="TelA"/>
    <property type="match status" value="1"/>
</dbReference>
<dbReference type="PANTHER" id="PTHR38432:SF1">
    <property type="entry name" value="TELA-LIKE PROTEIN SAOUHSC_01408"/>
    <property type="match status" value="1"/>
</dbReference>
<gene>
    <name evidence="2" type="ORF">CAL65_22240</name>
</gene>
<comment type="caution">
    <text evidence="2">The sequence shown here is derived from an EMBL/GenBank/DDBJ whole genome shotgun (WGS) entry which is preliminary data.</text>
</comment>
<dbReference type="OrthoDB" id="1654346at2"/>
<sequence>MTTDNNAQPALIAAQADTLRNELDQALLPADDTADLTAQANTITAQLLQIDHNDAQARRQARDSVETMSQKVQAQAVHKSAMLKEPIRKLSQRSDDGGPVANALMDLKTRVEELDPARFDLSPGWFSRLLGRLPFVGTPVKRYFTRYESASTVIDSIVASLHEGREQLKRDNITLQDDQADMRELSTKLKRAIELGRLIDAELSAKLENEIPNDDPRYAFIEEELLFPLRQRIQDLQQQLAVNQQGVLTTEIIIRNNKELIRGVNRATSVTVNALQIAVTLALALANQKIVLDKIEAVNETTDNLIAGNARQLREQGTAIHQRAASSQLSMETLQTAFADINTALEDISRFRREALPTMAQNIAELDELAQRTEASISRIDQARQSSAAIEIEVA</sequence>
<evidence type="ECO:0000313" key="2">
    <source>
        <dbReference type="EMBL" id="RFA31565.1"/>
    </source>
</evidence>